<dbReference type="Proteomes" id="UP001143545">
    <property type="component" value="Unassembled WGS sequence"/>
</dbReference>
<evidence type="ECO:0000313" key="2">
    <source>
        <dbReference type="Proteomes" id="UP001143545"/>
    </source>
</evidence>
<evidence type="ECO:0008006" key="3">
    <source>
        <dbReference type="Google" id="ProtNLM"/>
    </source>
</evidence>
<dbReference type="Pfam" id="PF09357">
    <property type="entry name" value="RteC"/>
    <property type="match status" value="1"/>
</dbReference>
<dbReference type="RefSeq" id="WP_281756478.1">
    <property type="nucleotide sequence ID" value="NZ_BRVP01000034.1"/>
</dbReference>
<dbReference type="EMBL" id="BRVP01000034">
    <property type="protein sequence ID" value="GLB54098.1"/>
    <property type="molecule type" value="Genomic_DNA"/>
</dbReference>
<dbReference type="InterPro" id="IPR018534">
    <property type="entry name" value="Tet_reg_excision_RteC"/>
</dbReference>
<sequence>MNEKAKLKIEKALYAFKESIQEIERSDLSVIINTSKGIQISRDCLHQLRLIVRANQFDSIQEEIDFFKEQKPFVYGRLKFFVKIHKSILERPKTSIERQRKFIDQQLEEIDRRRKAFLDFEKYYLQKETKLDKYYFVRGKDSSELISDTSHYYTDPEFSTSHDNMVAQIIASELLINHFNSELHYLRRKELQPFAENPSIMTLEDLEWTASKTDLVELIYALQASGAIQNGNAEIKQMATICEKIFSIDLGNFYRTYLEIRERKMDRSRFIKHLKKSLDQKMENDDQKY</sequence>
<proteinExistence type="predicted"/>
<gene>
    <name evidence="1" type="ORF">NBRC110019_31390</name>
</gene>
<dbReference type="AlphaFoldDB" id="A0A9W6EX05"/>
<reference evidence="1" key="1">
    <citation type="submission" date="2022-07" db="EMBL/GenBank/DDBJ databases">
        <title>Taxonomy of Novel Oxalotrophic and Methylotrophic Bacteria.</title>
        <authorList>
            <person name="Sahin N."/>
            <person name="Tani A."/>
        </authorList>
    </citation>
    <scope>NUCLEOTIDE SEQUENCE</scope>
    <source>
        <strain evidence="1">AM327</strain>
    </source>
</reference>
<organism evidence="1 2">
    <name type="scientific">Neptunitalea chrysea</name>
    <dbReference type="NCBI Taxonomy" id="1647581"/>
    <lineage>
        <taxon>Bacteria</taxon>
        <taxon>Pseudomonadati</taxon>
        <taxon>Bacteroidota</taxon>
        <taxon>Flavobacteriia</taxon>
        <taxon>Flavobacteriales</taxon>
        <taxon>Flavobacteriaceae</taxon>
        <taxon>Neptunitalea</taxon>
    </lineage>
</organism>
<evidence type="ECO:0000313" key="1">
    <source>
        <dbReference type="EMBL" id="GLB54098.1"/>
    </source>
</evidence>
<keyword evidence="2" id="KW-1185">Reference proteome</keyword>
<protein>
    <recommendedName>
        <fullName evidence="3">RteC protein</fullName>
    </recommendedName>
</protein>
<name>A0A9W6EX05_9FLAO</name>
<accession>A0A9W6EX05</accession>
<comment type="caution">
    <text evidence="1">The sequence shown here is derived from an EMBL/GenBank/DDBJ whole genome shotgun (WGS) entry which is preliminary data.</text>
</comment>